<dbReference type="Proteomes" id="UP000634435">
    <property type="component" value="Unassembled WGS sequence"/>
</dbReference>
<reference evidence="2" key="1">
    <citation type="journal article" date="2019" name="Int. J. Syst. Evol. Microbiol.">
        <title>The Global Catalogue of Microorganisms (GCM) 10K type strain sequencing project: providing services to taxonomists for standard genome sequencing and annotation.</title>
        <authorList>
            <consortium name="The Broad Institute Genomics Platform"/>
            <consortium name="The Broad Institute Genome Sequencing Center for Infectious Disease"/>
            <person name="Wu L."/>
            <person name="Ma J."/>
        </authorList>
    </citation>
    <scope>NUCLEOTIDE SEQUENCE [LARGE SCALE GENOMIC DNA]</scope>
    <source>
        <strain evidence="2">JCM 30071</strain>
    </source>
</reference>
<keyword evidence="2" id="KW-1185">Reference proteome</keyword>
<name>A0ABQ2DJS7_9BACI</name>
<organism evidence="1 2">
    <name type="scientific">Virgibacillus kapii</name>
    <dbReference type="NCBI Taxonomy" id="1638645"/>
    <lineage>
        <taxon>Bacteria</taxon>
        <taxon>Bacillati</taxon>
        <taxon>Bacillota</taxon>
        <taxon>Bacilli</taxon>
        <taxon>Bacillales</taxon>
        <taxon>Bacillaceae</taxon>
        <taxon>Virgibacillus</taxon>
    </lineage>
</organism>
<gene>
    <name evidence="1" type="ORF">GCM10007111_22680</name>
</gene>
<comment type="caution">
    <text evidence="1">The sequence shown here is derived from an EMBL/GenBank/DDBJ whole genome shotgun (WGS) entry which is preliminary data.</text>
</comment>
<sequence>MFNRKEIGLNKREVIFYQMRHNDGFPYLENKVKLVDFTFIIGTI</sequence>
<accession>A0ABQ2DJS7</accession>
<dbReference type="EMBL" id="BMPN01000003">
    <property type="protein sequence ID" value="GGJ60080.1"/>
    <property type="molecule type" value="Genomic_DNA"/>
</dbReference>
<evidence type="ECO:0000313" key="1">
    <source>
        <dbReference type="EMBL" id="GGJ60080.1"/>
    </source>
</evidence>
<evidence type="ECO:0000313" key="2">
    <source>
        <dbReference type="Proteomes" id="UP000634435"/>
    </source>
</evidence>
<protein>
    <submittedName>
        <fullName evidence="1">Uncharacterized protein</fullName>
    </submittedName>
</protein>
<proteinExistence type="predicted"/>